<dbReference type="Pfam" id="PF05090">
    <property type="entry name" value="HTTM"/>
    <property type="match status" value="1"/>
</dbReference>
<accession>A0A9X4MUR1</accession>
<dbReference type="Pfam" id="PF22777">
    <property type="entry name" value="VKGC_lumenal_dom"/>
    <property type="match status" value="1"/>
</dbReference>
<keyword evidence="6" id="KW-0456">Lyase</keyword>
<dbReference type="InterPro" id="IPR053934">
    <property type="entry name" value="HTTM_dom"/>
</dbReference>
<reference evidence="9" key="1">
    <citation type="submission" date="2022-07" db="EMBL/GenBank/DDBJ databases">
        <title>Description and genome-wide analysis of Profundicola chukchiensis gen. nov., sp. nov., marine bacteria isolated from bottom sediments of the Chukchi Sea.</title>
        <authorList>
            <person name="Romanenko L."/>
            <person name="Otstavnykh N."/>
            <person name="Kurilenko V."/>
            <person name="Eremeev V."/>
            <person name="Velansky P."/>
            <person name="Mikhailov V."/>
            <person name="Isaeva M."/>
        </authorList>
    </citation>
    <scope>NUCLEOTIDE SEQUENCE</scope>
    <source>
        <strain evidence="9">KMM 9713</strain>
    </source>
</reference>
<evidence type="ECO:0000256" key="3">
    <source>
        <dbReference type="ARBA" id="ARBA00022989"/>
    </source>
</evidence>
<name>A0A9X4MUR1_9FLAO</name>
<dbReference type="PANTHER" id="PTHR12639:SF7">
    <property type="entry name" value="HTTM DOMAIN-CONTAINING PROTEIN"/>
    <property type="match status" value="1"/>
</dbReference>
<evidence type="ECO:0000259" key="8">
    <source>
        <dbReference type="SMART" id="SM00752"/>
    </source>
</evidence>
<evidence type="ECO:0000256" key="1">
    <source>
        <dbReference type="ARBA" id="ARBA00004127"/>
    </source>
</evidence>
<keyword evidence="3 7" id="KW-1133">Transmembrane helix</keyword>
<evidence type="ECO:0000256" key="4">
    <source>
        <dbReference type="ARBA" id="ARBA00023136"/>
    </source>
</evidence>
<dbReference type="InterPro" id="IPR007782">
    <property type="entry name" value="VKG_COase"/>
</dbReference>
<dbReference type="GO" id="GO:0008488">
    <property type="term" value="F:gamma-glutamyl carboxylase activity"/>
    <property type="evidence" value="ECO:0007669"/>
    <property type="project" value="InterPro"/>
</dbReference>
<dbReference type="PANTHER" id="PTHR12639">
    <property type="entry name" value="VITAMIN K-DEPENDENT GAMMA-CARBOXYLASE"/>
    <property type="match status" value="1"/>
</dbReference>
<feature type="transmembrane region" description="Helical" evidence="7">
    <location>
        <begin position="210"/>
        <end position="243"/>
    </location>
</feature>
<dbReference type="EMBL" id="JANCMU010000001">
    <property type="protein sequence ID" value="MDG4945261.1"/>
    <property type="molecule type" value="Genomic_DNA"/>
</dbReference>
<evidence type="ECO:0000256" key="5">
    <source>
        <dbReference type="ARBA" id="ARBA00023157"/>
    </source>
</evidence>
<dbReference type="GO" id="GO:0019842">
    <property type="term" value="F:vitamin binding"/>
    <property type="evidence" value="ECO:0007669"/>
    <property type="project" value="TreeGrafter"/>
</dbReference>
<comment type="caution">
    <text evidence="9">The sequence shown here is derived from an EMBL/GenBank/DDBJ whole genome shotgun (WGS) entry which is preliminary data.</text>
</comment>
<evidence type="ECO:0000256" key="6">
    <source>
        <dbReference type="ARBA" id="ARBA00023239"/>
    </source>
</evidence>
<organism evidence="9 10">
    <name type="scientific">Profundicola chukchiensis</name>
    <dbReference type="NCBI Taxonomy" id="2961959"/>
    <lineage>
        <taxon>Bacteria</taxon>
        <taxon>Pseudomonadati</taxon>
        <taxon>Bacteroidota</taxon>
        <taxon>Flavobacteriia</taxon>
        <taxon>Flavobacteriales</taxon>
        <taxon>Weeksellaceae</taxon>
        <taxon>Profundicola</taxon>
    </lineage>
</organism>
<evidence type="ECO:0000313" key="10">
    <source>
        <dbReference type="Proteomes" id="UP001152599"/>
    </source>
</evidence>
<feature type="transmembrane region" description="Helical" evidence="7">
    <location>
        <begin position="186"/>
        <end position="204"/>
    </location>
</feature>
<dbReference type="Proteomes" id="UP001152599">
    <property type="component" value="Unassembled WGS sequence"/>
</dbReference>
<feature type="domain" description="HTTM-like" evidence="8">
    <location>
        <begin position="1"/>
        <end position="246"/>
    </location>
</feature>
<keyword evidence="4 7" id="KW-0472">Membrane</keyword>
<keyword evidence="10" id="KW-1185">Reference proteome</keyword>
<dbReference type="InterPro" id="IPR011020">
    <property type="entry name" value="HTTM-like"/>
</dbReference>
<feature type="transmembrane region" description="Helical" evidence="7">
    <location>
        <begin position="125"/>
        <end position="144"/>
    </location>
</feature>
<evidence type="ECO:0000313" key="9">
    <source>
        <dbReference type="EMBL" id="MDG4945261.1"/>
    </source>
</evidence>
<evidence type="ECO:0000256" key="7">
    <source>
        <dbReference type="SAM" id="Phobius"/>
    </source>
</evidence>
<keyword evidence="5" id="KW-1015">Disulfide bond</keyword>
<dbReference type="InterPro" id="IPR053935">
    <property type="entry name" value="VKGC_lumenal_dom"/>
</dbReference>
<evidence type="ECO:0000256" key="2">
    <source>
        <dbReference type="ARBA" id="ARBA00022692"/>
    </source>
</evidence>
<dbReference type="SMART" id="SM00752">
    <property type="entry name" value="HTTM"/>
    <property type="match status" value="1"/>
</dbReference>
<sequence length="438" mass="51606">MIECWGAIATGWVKETFVDVQFTINFIGFDWTQMLVGETMYAVFGVMGFLGLLIMLGAFYRTAIILFFLLWSLTYFMQKSHYNNHYYLMMLVSFLMIWMPANNYLSLDANMNSKVRSQSVSRWNYIIFQILISCVYIFAAIAKLTPGWLNNHFLPLRLSHSAHWFEERFGQNVFSEFLRSKDLAQFLSYAGIGFDFLIVPLLLFKPTRKIAFAAAVLFHLFNSITLQIGIFPYFALALCIFFFDNKTIKEVFLPFKSRNVMDERVQVSVVRKRLVLWFLAIFTLFQIYLPLRHHLIEDDVTWTEEGHRMAWRMMLRSKLGKGYFVTHLPDGKVVHENLMKYLSNHQMNSVKTKPDMIWQFAQILKTKYEEQGIDSVKVYYRNSQVKVNDGPFFDFIDPEVDLANTKWSYFGHQKWILPSPKSYYVDLEEDANKALEKR</sequence>
<protein>
    <submittedName>
        <fullName evidence="9">HTTM domain-containing protein</fullName>
    </submittedName>
</protein>
<dbReference type="GO" id="GO:0012505">
    <property type="term" value="C:endomembrane system"/>
    <property type="evidence" value="ECO:0007669"/>
    <property type="project" value="UniProtKB-SubCell"/>
</dbReference>
<feature type="transmembrane region" description="Helical" evidence="7">
    <location>
        <begin position="86"/>
        <end position="105"/>
    </location>
</feature>
<feature type="transmembrane region" description="Helical" evidence="7">
    <location>
        <begin position="41"/>
        <end position="74"/>
    </location>
</feature>
<proteinExistence type="predicted"/>
<keyword evidence="2 7" id="KW-0812">Transmembrane</keyword>
<dbReference type="AlphaFoldDB" id="A0A9X4MUR1"/>
<feature type="transmembrane region" description="Helical" evidence="7">
    <location>
        <begin position="274"/>
        <end position="291"/>
    </location>
</feature>
<comment type="subcellular location">
    <subcellularLocation>
        <location evidence="1">Endomembrane system</location>
        <topology evidence="1">Multi-pass membrane protein</topology>
    </subcellularLocation>
</comment>
<gene>
    <name evidence="9" type="ORF">NMK71_02445</name>
</gene>